<keyword evidence="6" id="KW-0378">Hydrolase</keyword>
<dbReference type="AlphaFoldDB" id="A0A229UXA7"/>
<organism evidence="10 11">
    <name type="scientific">Paenibacillus rigui</name>
    <dbReference type="NCBI Taxonomy" id="554312"/>
    <lineage>
        <taxon>Bacteria</taxon>
        <taxon>Bacillati</taxon>
        <taxon>Bacillota</taxon>
        <taxon>Bacilli</taxon>
        <taxon>Bacillales</taxon>
        <taxon>Paenibacillaceae</taxon>
        <taxon>Paenibacillus</taxon>
    </lineage>
</organism>
<dbReference type="GO" id="GO:0008081">
    <property type="term" value="F:phosphoric diester hydrolase activity"/>
    <property type="evidence" value="ECO:0007669"/>
    <property type="project" value="TreeGrafter"/>
</dbReference>
<evidence type="ECO:0000313" key="11">
    <source>
        <dbReference type="Proteomes" id="UP000215509"/>
    </source>
</evidence>
<dbReference type="OrthoDB" id="9805666at2"/>
<comment type="similarity">
    <text evidence="2">Belongs to the AP endonuclease 2 family.</text>
</comment>
<keyword evidence="4" id="KW-0479">Metal-binding</keyword>
<evidence type="ECO:0000256" key="2">
    <source>
        <dbReference type="ARBA" id="ARBA00005340"/>
    </source>
</evidence>
<dbReference type="CDD" id="cd00019">
    <property type="entry name" value="AP2Ec"/>
    <property type="match status" value="1"/>
</dbReference>
<name>A0A229UXA7_9BACL</name>
<accession>A0A229UXA7</accession>
<dbReference type="GO" id="GO:0006284">
    <property type="term" value="P:base-excision repair"/>
    <property type="evidence" value="ECO:0007669"/>
    <property type="project" value="TreeGrafter"/>
</dbReference>
<dbReference type="GO" id="GO:0003677">
    <property type="term" value="F:DNA binding"/>
    <property type="evidence" value="ECO:0007669"/>
    <property type="project" value="InterPro"/>
</dbReference>
<feature type="domain" description="Xylose isomerase-like TIM barrel" evidence="9">
    <location>
        <begin position="20"/>
        <end position="266"/>
    </location>
</feature>
<dbReference type="SUPFAM" id="SSF51658">
    <property type="entry name" value="Xylose isomerase-like"/>
    <property type="match status" value="1"/>
</dbReference>
<dbReference type="InterPro" id="IPR018246">
    <property type="entry name" value="AP_endonuc_F2_Zn_BS"/>
</dbReference>
<dbReference type="Pfam" id="PF01261">
    <property type="entry name" value="AP_endonuc_2"/>
    <property type="match status" value="1"/>
</dbReference>
<dbReference type="Gene3D" id="3.20.20.150">
    <property type="entry name" value="Divalent-metal-dependent TIM barrel enzymes"/>
    <property type="match status" value="1"/>
</dbReference>
<keyword evidence="10" id="KW-0255">Endonuclease</keyword>
<evidence type="ECO:0000256" key="3">
    <source>
        <dbReference type="ARBA" id="ARBA00022722"/>
    </source>
</evidence>
<proteinExistence type="inferred from homology"/>
<dbReference type="PANTHER" id="PTHR21445:SF0">
    <property type="entry name" value="APURINIC-APYRIMIDINIC ENDONUCLEASE"/>
    <property type="match status" value="1"/>
</dbReference>
<dbReference type="PANTHER" id="PTHR21445">
    <property type="entry name" value="ENDONUCLEASE IV ENDODEOXYRIBONUCLEASE IV"/>
    <property type="match status" value="1"/>
</dbReference>
<comment type="caution">
    <text evidence="10">The sequence shown here is derived from an EMBL/GenBank/DDBJ whole genome shotgun (WGS) entry which is preliminary data.</text>
</comment>
<dbReference type="PROSITE" id="PS00730">
    <property type="entry name" value="AP_NUCLEASE_F2_2"/>
    <property type="match status" value="1"/>
</dbReference>
<keyword evidence="7" id="KW-0862">Zinc</keyword>
<evidence type="ECO:0000256" key="7">
    <source>
        <dbReference type="ARBA" id="ARBA00022833"/>
    </source>
</evidence>
<dbReference type="EMBL" id="NMQW01000002">
    <property type="protein sequence ID" value="OXM87901.1"/>
    <property type="molecule type" value="Genomic_DNA"/>
</dbReference>
<dbReference type="SMART" id="SM00518">
    <property type="entry name" value="AP2Ec"/>
    <property type="match status" value="1"/>
</dbReference>
<dbReference type="PROSITE" id="PS51432">
    <property type="entry name" value="AP_NUCLEASE_F2_4"/>
    <property type="match status" value="1"/>
</dbReference>
<dbReference type="InterPro" id="IPR013022">
    <property type="entry name" value="Xyl_isomerase-like_TIM-brl"/>
</dbReference>
<dbReference type="GO" id="GO:0008270">
    <property type="term" value="F:zinc ion binding"/>
    <property type="evidence" value="ECO:0007669"/>
    <property type="project" value="InterPro"/>
</dbReference>
<evidence type="ECO:0000256" key="4">
    <source>
        <dbReference type="ARBA" id="ARBA00022723"/>
    </source>
</evidence>
<dbReference type="NCBIfam" id="TIGR00587">
    <property type="entry name" value="nfo"/>
    <property type="match status" value="1"/>
</dbReference>
<keyword evidence="3" id="KW-0540">Nuclease</keyword>
<dbReference type="Proteomes" id="UP000215509">
    <property type="component" value="Unassembled WGS sequence"/>
</dbReference>
<keyword evidence="5" id="KW-0227">DNA damage</keyword>
<keyword evidence="8" id="KW-0234">DNA repair</keyword>
<sequence length="279" mass="30865">MHIGCHISIRNGYLEAAKTALKLQANAFQYFPKNPRSLGIKLWNRQDAEACARFCRENGISSIAHSPYPTNLAAEEPALIKATVQSLRNDLAIADACGSIGVVVHFGKYKGQDTLQGYKNIIQCLHEVLSDWQGEAKLLIENQAGEGSLMGTTLEELVQIRKLSAHRAHIGFCLDTCHAFACGLWPAAEGGWSMLASKAESLGYFNDLLAIHMNDSVYPSCQYKDRHAMIGFGEIGEERFREFLQWARGRDLPLVLETPVPKGMTHAPEIALIRKLADN</sequence>
<evidence type="ECO:0000256" key="6">
    <source>
        <dbReference type="ARBA" id="ARBA00022801"/>
    </source>
</evidence>
<evidence type="ECO:0000259" key="9">
    <source>
        <dbReference type="Pfam" id="PF01261"/>
    </source>
</evidence>
<protein>
    <submittedName>
        <fullName evidence="10">Endonuclease IV</fullName>
    </submittedName>
</protein>
<dbReference type="GO" id="GO:0003906">
    <property type="term" value="F:DNA-(apurinic or apyrimidinic site) endonuclease activity"/>
    <property type="evidence" value="ECO:0007669"/>
    <property type="project" value="TreeGrafter"/>
</dbReference>
<dbReference type="RefSeq" id="WP_094013151.1">
    <property type="nucleotide sequence ID" value="NZ_NMQW01000002.1"/>
</dbReference>
<evidence type="ECO:0000256" key="8">
    <source>
        <dbReference type="ARBA" id="ARBA00023204"/>
    </source>
</evidence>
<dbReference type="InterPro" id="IPR001719">
    <property type="entry name" value="AP_endonuc_2"/>
</dbReference>
<comment type="cofactor">
    <cofactor evidence="1">
        <name>Zn(2+)</name>
        <dbReference type="ChEBI" id="CHEBI:29105"/>
    </cofactor>
</comment>
<reference evidence="10 11" key="1">
    <citation type="submission" date="2017-07" db="EMBL/GenBank/DDBJ databases">
        <title>Genome sequencing and assembly of Paenibacillus rigui.</title>
        <authorList>
            <person name="Mayilraj S."/>
        </authorList>
    </citation>
    <scope>NUCLEOTIDE SEQUENCE [LARGE SCALE GENOMIC DNA]</scope>
    <source>
        <strain evidence="10 11">JCM 16352</strain>
    </source>
</reference>
<evidence type="ECO:0000256" key="1">
    <source>
        <dbReference type="ARBA" id="ARBA00001947"/>
    </source>
</evidence>
<dbReference type="InterPro" id="IPR036237">
    <property type="entry name" value="Xyl_isomerase-like_sf"/>
</dbReference>
<evidence type="ECO:0000313" key="10">
    <source>
        <dbReference type="EMBL" id="OXM87901.1"/>
    </source>
</evidence>
<gene>
    <name evidence="10" type="ORF">CF651_01985</name>
</gene>
<keyword evidence="11" id="KW-1185">Reference proteome</keyword>
<evidence type="ECO:0000256" key="5">
    <source>
        <dbReference type="ARBA" id="ARBA00022763"/>
    </source>
</evidence>